<reference evidence="3" key="1">
    <citation type="submission" date="2024-04" db="EMBL/GenBank/DDBJ databases">
        <authorList>
            <person name="Shaw F."/>
            <person name="Minotto A."/>
        </authorList>
    </citation>
    <scope>NUCLEOTIDE SEQUENCE [LARGE SCALE GENOMIC DNA]</scope>
</reference>
<sequence>MSDTLARILTDPAYHDYLGILKGARNGFVYGVKVRFPHALIMAILFGRADWPTRLRAIFRATKQHALNLAKFVSIYKTFLLLQKKANGGKERSFDTFVAGLLSGYIVFGDRNAINEQIVLYVCSRVVASFIPRASTPYAMSSTASSTGRPVPPDARYFSIFAALCWGAVMWLFNERGETIQPGMFNSMTYLYRDSDRWSNLRTLLWHNKIDVFIPAFISIILGFCHFSWALWRICTATHLLAAEAHESPSSRRYVPRA</sequence>
<dbReference type="InterPro" id="IPR019531">
    <property type="entry name" value="Pmp4"/>
</dbReference>
<feature type="transmembrane region" description="Helical" evidence="1">
    <location>
        <begin position="212"/>
        <end position="232"/>
    </location>
</feature>
<keyword evidence="3" id="KW-1185">Reference proteome</keyword>
<dbReference type="Pfam" id="PF02466">
    <property type="entry name" value="Tim17"/>
    <property type="match status" value="1"/>
</dbReference>
<feature type="transmembrane region" description="Helical" evidence="1">
    <location>
        <begin position="155"/>
        <end position="174"/>
    </location>
</feature>
<dbReference type="EMBL" id="OZ037944">
    <property type="protein sequence ID" value="CAL1696458.1"/>
    <property type="molecule type" value="Genomic_DNA"/>
</dbReference>
<accession>A0ABP1CP42</accession>
<organism evidence="2 3">
    <name type="scientific">Somion occarium</name>
    <dbReference type="NCBI Taxonomy" id="3059160"/>
    <lineage>
        <taxon>Eukaryota</taxon>
        <taxon>Fungi</taxon>
        <taxon>Dikarya</taxon>
        <taxon>Basidiomycota</taxon>
        <taxon>Agaricomycotina</taxon>
        <taxon>Agaricomycetes</taxon>
        <taxon>Polyporales</taxon>
        <taxon>Cerrenaceae</taxon>
        <taxon>Somion</taxon>
    </lineage>
</organism>
<name>A0ABP1CP42_9APHY</name>
<evidence type="ECO:0000256" key="1">
    <source>
        <dbReference type="SAM" id="Phobius"/>
    </source>
</evidence>
<dbReference type="PANTHER" id="PTHR15460">
    <property type="entry name" value="PEROXISOMAL MEMBRANE PROTEIN 4"/>
    <property type="match status" value="1"/>
</dbReference>
<dbReference type="Proteomes" id="UP001497453">
    <property type="component" value="Chromosome 1"/>
</dbReference>
<evidence type="ECO:0000313" key="3">
    <source>
        <dbReference type="Proteomes" id="UP001497453"/>
    </source>
</evidence>
<keyword evidence="1" id="KW-1133">Transmembrane helix</keyword>
<evidence type="ECO:0000313" key="2">
    <source>
        <dbReference type="EMBL" id="CAL1696458.1"/>
    </source>
</evidence>
<keyword evidence="1" id="KW-0812">Transmembrane</keyword>
<proteinExistence type="predicted"/>
<evidence type="ECO:0008006" key="4">
    <source>
        <dbReference type="Google" id="ProtNLM"/>
    </source>
</evidence>
<keyword evidence="1" id="KW-0472">Membrane</keyword>
<dbReference type="PANTHER" id="PTHR15460:SF3">
    <property type="entry name" value="PEROXISOMAL MEMBRANE PROTEIN 4"/>
    <property type="match status" value="1"/>
</dbReference>
<protein>
    <recommendedName>
        <fullName evidence="4">Peroxisomal membrane protein 4</fullName>
    </recommendedName>
</protein>
<gene>
    <name evidence="2" type="ORF">GFSPODELE1_LOCUS1192</name>
</gene>